<dbReference type="Gene3D" id="2.60.120.260">
    <property type="entry name" value="Galactose-binding domain-like"/>
    <property type="match status" value="1"/>
</dbReference>
<keyword evidence="1" id="KW-0732">Signal</keyword>
<comment type="caution">
    <text evidence="2">The sequence shown here is derived from an EMBL/GenBank/DDBJ whole genome shotgun (WGS) entry which is preliminary data.</text>
</comment>
<feature type="signal peptide" evidence="1">
    <location>
        <begin position="1"/>
        <end position="24"/>
    </location>
</feature>
<reference evidence="2 3" key="1">
    <citation type="submission" date="2019-02" db="EMBL/GenBank/DDBJ databases">
        <title>Deep-cultivation of Planctomycetes and their phenomic and genomic characterization uncovers novel biology.</title>
        <authorList>
            <person name="Wiegand S."/>
            <person name="Jogler M."/>
            <person name="Boedeker C."/>
            <person name="Pinto D."/>
            <person name="Vollmers J."/>
            <person name="Rivas-Marin E."/>
            <person name="Kohn T."/>
            <person name="Peeters S.H."/>
            <person name="Heuer A."/>
            <person name="Rast P."/>
            <person name="Oberbeckmann S."/>
            <person name="Bunk B."/>
            <person name="Jeske O."/>
            <person name="Meyerdierks A."/>
            <person name="Storesund J.E."/>
            <person name="Kallscheuer N."/>
            <person name="Luecker S."/>
            <person name="Lage O.M."/>
            <person name="Pohl T."/>
            <person name="Merkel B.J."/>
            <person name="Hornburger P."/>
            <person name="Mueller R.-W."/>
            <person name="Bruemmer F."/>
            <person name="Labrenz M."/>
            <person name="Spormann A.M."/>
            <person name="Op Den Camp H."/>
            <person name="Overmann J."/>
            <person name="Amann R."/>
            <person name="Jetten M.S.M."/>
            <person name="Mascher T."/>
            <person name="Medema M.H."/>
            <person name="Devos D.P."/>
            <person name="Kaster A.-K."/>
            <person name="Ovreas L."/>
            <person name="Rohde M."/>
            <person name="Galperin M.Y."/>
            <person name="Jogler C."/>
        </authorList>
    </citation>
    <scope>NUCLEOTIDE SEQUENCE [LARGE SCALE GENOMIC DNA]</scope>
    <source>
        <strain evidence="2 3">CA13</strain>
    </source>
</reference>
<sequence precursor="true">MRPINLFTWIAFTAVLTLTSAANADVTLTFDSTTQGFALDGGAPTGSTVSWESVDGDGKLKLTAPGGWAGSMSKLDATAAGTTWGLLSPEINTALTNGGTISFDVLVRRDDQTLVGDQSPNWFQVVLISQGEFSGYDSETLSFDLWDSQWETGGQLENPGSSFTANVSVPLVSGVVSAGGNGEAQFNLSDTWRNFHLGLNNDGTGVSNAVVYLDNFTISANAVPEPTGLGFLALTGVVIASRRRR</sequence>
<name>A0A5C5Z2Y4_9BACT</name>
<dbReference type="OrthoDB" id="9981006at2"/>
<protein>
    <recommendedName>
        <fullName evidence="4">PEP-CTERM protein-sorting domain-containing protein</fullName>
    </recommendedName>
</protein>
<evidence type="ECO:0008006" key="4">
    <source>
        <dbReference type="Google" id="ProtNLM"/>
    </source>
</evidence>
<evidence type="ECO:0000313" key="3">
    <source>
        <dbReference type="Proteomes" id="UP000315010"/>
    </source>
</evidence>
<dbReference type="AlphaFoldDB" id="A0A5C5Z2Y4"/>
<accession>A0A5C5Z2Y4</accession>
<dbReference type="EMBL" id="SJPJ01000001">
    <property type="protein sequence ID" value="TWT81545.1"/>
    <property type="molecule type" value="Genomic_DNA"/>
</dbReference>
<feature type="chain" id="PRO_5022867977" description="PEP-CTERM protein-sorting domain-containing protein" evidence="1">
    <location>
        <begin position="25"/>
        <end position="245"/>
    </location>
</feature>
<keyword evidence="3" id="KW-1185">Reference proteome</keyword>
<dbReference type="Proteomes" id="UP000315010">
    <property type="component" value="Unassembled WGS sequence"/>
</dbReference>
<gene>
    <name evidence="2" type="ORF">CA13_29980</name>
</gene>
<evidence type="ECO:0000256" key="1">
    <source>
        <dbReference type="SAM" id="SignalP"/>
    </source>
</evidence>
<dbReference type="RefSeq" id="WP_146397518.1">
    <property type="nucleotide sequence ID" value="NZ_SJPJ01000001.1"/>
</dbReference>
<proteinExistence type="predicted"/>
<organism evidence="2 3">
    <name type="scientific">Novipirellula herctigrandis</name>
    <dbReference type="NCBI Taxonomy" id="2527986"/>
    <lineage>
        <taxon>Bacteria</taxon>
        <taxon>Pseudomonadati</taxon>
        <taxon>Planctomycetota</taxon>
        <taxon>Planctomycetia</taxon>
        <taxon>Pirellulales</taxon>
        <taxon>Pirellulaceae</taxon>
        <taxon>Novipirellula</taxon>
    </lineage>
</organism>
<evidence type="ECO:0000313" key="2">
    <source>
        <dbReference type="EMBL" id="TWT81545.1"/>
    </source>
</evidence>